<accession>A0A2K3KI27</accession>
<comment type="caution">
    <text evidence="1">The sequence shown here is derived from an EMBL/GenBank/DDBJ whole genome shotgun (WGS) entry which is preliminary data.</text>
</comment>
<dbReference type="EMBL" id="ASHM01186869">
    <property type="protein sequence ID" value="PNX65919.1"/>
    <property type="molecule type" value="Genomic_DNA"/>
</dbReference>
<feature type="non-terminal residue" evidence="1">
    <location>
        <position position="1"/>
    </location>
</feature>
<reference evidence="1 2" key="1">
    <citation type="journal article" date="2014" name="Am. J. Bot.">
        <title>Genome assembly and annotation for red clover (Trifolium pratense; Fabaceae).</title>
        <authorList>
            <person name="Istvanek J."/>
            <person name="Jaros M."/>
            <person name="Krenek A."/>
            <person name="Repkova J."/>
        </authorList>
    </citation>
    <scope>NUCLEOTIDE SEQUENCE [LARGE SCALE GENOMIC DNA]</scope>
    <source>
        <strain evidence="2">cv. Tatra</strain>
        <tissue evidence="1">Young leaves</tissue>
    </source>
</reference>
<organism evidence="1 2">
    <name type="scientific">Trifolium pratense</name>
    <name type="common">Red clover</name>
    <dbReference type="NCBI Taxonomy" id="57577"/>
    <lineage>
        <taxon>Eukaryota</taxon>
        <taxon>Viridiplantae</taxon>
        <taxon>Streptophyta</taxon>
        <taxon>Embryophyta</taxon>
        <taxon>Tracheophyta</taxon>
        <taxon>Spermatophyta</taxon>
        <taxon>Magnoliopsida</taxon>
        <taxon>eudicotyledons</taxon>
        <taxon>Gunneridae</taxon>
        <taxon>Pentapetalae</taxon>
        <taxon>rosids</taxon>
        <taxon>fabids</taxon>
        <taxon>Fabales</taxon>
        <taxon>Fabaceae</taxon>
        <taxon>Papilionoideae</taxon>
        <taxon>50 kb inversion clade</taxon>
        <taxon>NPAAA clade</taxon>
        <taxon>Hologalegina</taxon>
        <taxon>IRL clade</taxon>
        <taxon>Trifolieae</taxon>
        <taxon>Trifolium</taxon>
    </lineage>
</organism>
<dbReference type="Proteomes" id="UP000236291">
    <property type="component" value="Unassembled WGS sequence"/>
</dbReference>
<evidence type="ECO:0000313" key="1">
    <source>
        <dbReference type="EMBL" id="PNX65919.1"/>
    </source>
</evidence>
<sequence>RVWLGNSDGVGSVVTVDGSEEGEEVVYDV</sequence>
<protein>
    <submittedName>
        <fullName evidence="1">Uncharacterized protein</fullName>
    </submittedName>
</protein>
<reference evidence="1 2" key="2">
    <citation type="journal article" date="2017" name="Front. Plant Sci.">
        <title>Gene Classification and Mining of Molecular Markers Useful in Red Clover (Trifolium pratense) Breeding.</title>
        <authorList>
            <person name="Istvanek J."/>
            <person name="Dluhosova J."/>
            <person name="Dluhos P."/>
            <person name="Patkova L."/>
            <person name="Nedelnik J."/>
            <person name="Repkova J."/>
        </authorList>
    </citation>
    <scope>NUCLEOTIDE SEQUENCE [LARGE SCALE GENOMIC DNA]</scope>
    <source>
        <strain evidence="2">cv. Tatra</strain>
        <tissue evidence="1">Young leaves</tissue>
    </source>
</reference>
<proteinExistence type="predicted"/>
<dbReference type="AlphaFoldDB" id="A0A2K3KI27"/>
<gene>
    <name evidence="1" type="ORF">L195_g062834</name>
</gene>
<name>A0A2K3KI27_TRIPR</name>
<evidence type="ECO:0000313" key="2">
    <source>
        <dbReference type="Proteomes" id="UP000236291"/>
    </source>
</evidence>